<dbReference type="RefSeq" id="WP_022922147.1">
    <property type="nucleotide sequence ID" value="NZ_BMLB01000006.1"/>
</dbReference>
<dbReference type="Proteomes" id="UP000662111">
    <property type="component" value="Unassembled WGS sequence"/>
</dbReference>
<reference evidence="3" key="1">
    <citation type="journal article" date="2019" name="Int. J. Syst. Evol. Microbiol.">
        <title>The Global Catalogue of Microorganisms (GCM) 10K type strain sequencing project: providing services to taxonomists for standard genome sequencing and annotation.</title>
        <authorList>
            <consortium name="The Broad Institute Genomics Platform"/>
            <consortium name="The Broad Institute Genome Sequencing Center for Infectious Disease"/>
            <person name="Wu L."/>
            <person name="Ma J."/>
        </authorList>
    </citation>
    <scope>NUCLEOTIDE SEQUENCE [LARGE SCALE GENOMIC DNA]</scope>
    <source>
        <strain evidence="3">CGMCC 1.5362</strain>
    </source>
</reference>
<dbReference type="InterPro" id="IPR011322">
    <property type="entry name" value="N-reg_PII-like_a/b"/>
</dbReference>
<comment type="similarity">
    <text evidence="1">Belongs to the CutA family.</text>
</comment>
<dbReference type="SUPFAM" id="SSF54913">
    <property type="entry name" value="GlnB-like"/>
    <property type="match status" value="1"/>
</dbReference>
<comment type="caution">
    <text evidence="2">The sequence shown here is derived from an EMBL/GenBank/DDBJ whole genome shotgun (WGS) entry which is preliminary data.</text>
</comment>
<dbReference type="PANTHER" id="PTHR23419">
    <property type="entry name" value="DIVALENT CATION TOLERANCE CUTA-RELATED"/>
    <property type="match status" value="1"/>
</dbReference>
<evidence type="ECO:0008006" key="4">
    <source>
        <dbReference type="Google" id="ProtNLM"/>
    </source>
</evidence>
<dbReference type="EMBL" id="BMLB01000006">
    <property type="protein sequence ID" value="GGK78512.1"/>
    <property type="molecule type" value="Genomic_DNA"/>
</dbReference>
<dbReference type="InterPro" id="IPR015867">
    <property type="entry name" value="N-reg_PII/ATP_PRibTrfase_C"/>
</dbReference>
<proteinExistence type="inferred from homology"/>
<protein>
    <recommendedName>
        <fullName evidence="4">Divalent-cation tolerance protein CutA</fullName>
    </recommendedName>
</protein>
<dbReference type="InterPro" id="IPR004323">
    <property type="entry name" value="Ion_tolerance_CutA"/>
</dbReference>
<gene>
    <name evidence="2" type="ORF">GCM10011509_28820</name>
</gene>
<sequence>MTALPVTPAPLPPSEPPLVEARVAVPDAESARRLADDLVGRQLAACVQVLGPMMSFYTWEDEVQHHEEWLLLAKTTAQSFPELAEAVVSQHRYDVPEVIAVPVTQALSSYASWVRRGSDGIPDEPRAGA</sequence>
<keyword evidence="3" id="KW-1185">Reference proteome</keyword>
<evidence type="ECO:0000313" key="3">
    <source>
        <dbReference type="Proteomes" id="UP000662111"/>
    </source>
</evidence>
<dbReference type="Pfam" id="PF03091">
    <property type="entry name" value="CutA1"/>
    <property type="match status" value="1"/>
</dbReference>
<evidence type="ECO:0000256" key="1">
    <source>
        <dbReference type="ARBA" id="ARBA00010169"/>
    </source>
</evidence>
<name>A0ABQ2FB29_9MICO</name>
<organism evidence="2 3">
    <name type="scientific">Ornithinimicrobium pekingense</name>
    <dbReference type="NCBI Taxonomy" id="384677"/>
    <lineage>
        <taxon>Bacteria</taxon>
        <taxon>Bacillati</taxon>
        <taxon>Actinomycetota</taxon>
        <taxon>Actinomycetes</taxon>
        <taxon>Micrococcales</taxon>
        <taxon>Ornithinimicrobiaceae</taxon>
        <taxon>Ornithinimicrobium</taxon>
    </lineage>
</organism>
<accession>A0ABQ2FB29</accession>
<evidence type="ECO:0000313" key="2">
    <source>
        <dbReference type="EMBL" id="GGK78512.1"/>
    </source>
</evidence>
<dbReference type="PANTHER" id="PTHR23419:SF8">
    <property type="entry name" value="FI09726P"/>
    <property type="match status" value="1"/>
</dbReference>
<dbReference type="Gene3D" id="3.30.70.120">
    <property type="match status" value="1"/>
</dbReference>